<reference evidence="3" key="1">
    <citation type="journal article" date="2019" name="Int. J. Syst. Evol. Microbiol.">
        <title>The Global Catalogue of Microorganisms (GCM) 10K type strain sequencing project: providing services to taxonomists for standard genome sequencing and annotation.</title>
        <authorList>
            <consortium name="The Broad Institute Genomics Platform"/>
            <consortium name="The Broad Institute Genome Sequencing Center for Infectious Disease"/>
            <person name="Wu L."/>
            <person name="Ma J."/>
        </authorList>
    </citation>
    <scope>NUCLEOTIDE SEQUENCE [LARGE SCALE GENOMIC DNA]</scope>
    <source>
        <strain evidence="3">CCUG 62945</strain>
    </source>
</reference>
<dbReference type="EMBL" id="JBHTBQ010000027">
    <property type="protein sequence ID" value="MFC7420815.1"/>
    <property type="molecule type" value="Genomic_DNA"/>
</dbReference>
<gene>
    <name evidence="2" type="ORF">ACFQNF_13175</name>
</gene>
<proteinExistence type="predicted"/>
<feature type="chain" id="PRO_5047186717" evidence="1">
    <location>
        <begin position="23"/>
        <end position="123"/>
    </location>
</feature>
<sequence length="123" mass="13311">MKYSIKLITTLFILLSSGSLFAAQGDIGPVYLEKVIVIALASGGHSAGNLEIQIKDSFVVPQGLNCNNTYITTLKSTDADKRLYSLLLLAQSTKQPVHLRITDDPAYTAFHGRCSLVWGAIAQ</sequence>
<keyword evidence="3" id="KW-1185">Reference proteome</keyword>
<protein>
    <submittedName>
        <fullName evidence="2">Uncharacterized protein</fullName>
    </submittedName>
</protein>
<dbReference type="Proteomes" id="UP001596473">
    <property type="component" value="Unassembled WGS sequence"/>
</dbReference>
<keyword evidence="1" id="KW-0732">Signal</keyword>
<evidence type="ECO:0000256" key="1">
    <source>
        <dbReference type="SAM" id="SignalP"/>
    </source>
</evidence>
<evidence type="ECO:0000313" key="3">
    <source>
        <dbReference type="Proteomes" id="UP001596473"/>
    </source>
</evidence>
<evidence type="ECO:0000313" key="2">
    <source>
        <dbReference type="EMBL" id="MFC7420815.1"/>
    </source>
</evidence>
<dbReference type="RefSeq" id="WP_380188410.1">
    <property type="nucleotide sequence ID" value="NZ_JBHTBQ010000027.1"/>
</dbReference>
<accession>A0ABW2R0T7</accession>
<organism evidence="2 3">
    <name type="scientific">Iodobacter arcticus</name>
    <dbReference type="NCBI Taxonomy" id="590593"/>
    <lineage>
        <taxon>Bacteria</taxon>
        <taxon>Pseudomonadati</taxon>
        <taxon>Pseudomonadota</taxon>
        <taxon>Betaproteobacteria</taxon>
        <taxon>Neisseriales</taxon>
        <taxon>Chitinibacteraceae</taxon>
        <taxon>Iodobacter</taxon>
    </lineage>
</organism>
<name>A0ABW2R0T7_9NEIS</name>
<comment type="caution">
    <text evidence="2">The sequence shown here is derived from an EMBL/GenBank/DDBJ whole genome shotgun (WGS) entry which is preliminary data.</text>
</comment>
<feature type="signal peptide" evidence="1">
    <location>
        <begin position="1"/>
        <end position="22"/>
    </location>
</feature>